<evidence type="ECO:0000313" key="1">
    <source>
        <dbReference type="EMBL" id="KIV92568.1"/>
    </source>
</evidence>
<dbReference type="EMBL" id="KN847522">
    <property type="protein sequence ID" value="KIV92568.1"/>
    <property type="molecule type" value="Genomic_DNA"/>
</dbReference>
<evidence type="ECO:0000313" key="2">
    <source>
        <dbReference type="Proteomes" id="UP000054302"/>
    </source>
</evidence>
<proteinExistence type="predicted"/>
<dbReference type="VEuPathDB" id="FungiDB:PV10_03852"/>
<name>A0A0D2A0J5_EXOME</name>
<sequence>MRTSEKRRKEENKRFTSAVRLHFPLNSGEDMKLEIFINSSAGHAIVQAVGDDDLMKDMLGKYLADAMEDSLWIRGDQAIGATRTHEALAVIPTETKDCRLLILLPFLKGRELFERLFTV</sequence>
<reference evidence="1 2" key="1">
    <citation type="submission" date="2015-01" db="EMBL/GenBank/DDBJ databases">
        <title>The Genome Sequence of Exophiala mesophila CBS40295.</title>
        <authorList>
            <consortium name="The Broad Institute Genomics Platform"/>
            <person name="Cuomo C."/>
            <person name="de Hoog S."/>
            <person name="Gorbushina A."/>
            <person name="Stielow B."/>
            <person name="Teixiera M."/>
            <person name="Abouelleil A."/>
            <person name="Chapman S.B."/>
            <person name="Priest M."/>
            <person name="Young S.K."/>
            <person name="Wortman J."/>
            <person name="Nusbaum C."/>
            <person name="Birren B."/>
        </authorList>
    </citation>
    <scope>NUCLEOTIDE SEQUENCE [LARGE SCALE GENOMIC DNA]</scope>
    <source>
        <strain evidence="1 2">CBS 40295</strain>
    </source>
</reference>
<keyword evidence="2" id="KW-1185">Reference proteome</keyword>
<dbReference type="Proteomes" id="UP000054302">
    <property type="component" value="Unassembled WGS sequence"/>
</dbReference>
<gene>
    <name evidence="1" type="ORF">PV10_03852</name>
</gene>
<dbReference type="GeneID" id="27321697"/>
<accession>A0A0D2A0J5</accession>
<dbReference type="AlphaFoldDB" id="A0A0D2A0J5"/>
<dbReference type="HOGENOM" id="CLU_2061494_0_0_1"/>
<dbReference type="RefSeq" id="XP_016224142.1">
    <property type="nucleotide sequence ID" value="XM_016368354.1"/>
</dbReference>
<organism evidence="1 2">
    <name type="scientific">Exophiala mesophila</name>
    <name type="common">Black yeast-like fungus</name>
    <dbReference type="NCBI Taxonomy" id="212818"/>
    <lineage>
        <taxon>Eukaryota</taxon>
        <taxon>Fungi</taxon>
        <taxon>Dikarya</taxon>
        <taxon>Ascomycota</taxon>
        <taxon>Pezizomycotina</taxon>
        <taxon>Eurotiomycetes</taxon>
        <taxon>Chaetothyriomycetidae</taxon>
        <taxon>Chaetothyriales</taxon>
        <taxon>Herpotrichiellaceae</taxon>
        <taxon>Exophiala</taxon>
    </lineage>
</organism>
<dbReference type="OrthoDB" id="5424905at2759"/>
<protein>
    <submittedName>
        <fullName evidence="1">Uncharacterized protein</fullName>
    </submittedName>
</protein>